<proteinExistence type="predicted"/>
<gene>
    <name evidence="1" type="ORF">PENTCL1PPCAC_27744</name>
</gene>
<protein>
    <submittedName>
        <fullName evidence="1">Uncharacterized protein</fullName>
    </submittedName>
</protein>
<comment type="caution">
    <text evidence="1">The sequence shown here is derived from an EMBL/GenBank/DDBJ whole genome shotgun (WGS) entry which is preliminary data.</text>
</comment>
<dbReference type="AlphaFoldDB" id="A0AAV5UF25"/>
<feature type="non-terminal residue" evidence="1">
    <location>
        <position position="126"/>
    </location>
</feature>
<name>A0AAV5UF25_9BILA</name>
<evidence type="ECO:0000313" key="1">
    <source>
        <dbReference type="EMBL" id="GMT05570.1"/>
    </source>
</evidence>
<feature type="non-terminal residue" evidence="1">
    <location>
        <position position="1"/>
    </location>
</feature>
<dbReference type="Proteomes" id="UP001432027">
    <property type="component" value="Unassembled WGS sequence"/>
</dbReference>
<reference evidence="1" key="1">
    <citation type="submission" date="2023-10" db="EMBL/GenBank/DDBJ databases">
        <title>Genome assembly of Pristionchus species.</title>
        <authorList>
            <person name="Yoshida K."/>
            <person name="Sommer R.J."/>
        </authorList>
    </citation>
    <scope>NUCLEOTIDE SEQUENCE</scope>
    <source>
        <strain evidence="1">RS0144</strain>
    </source>
</reference>
<evidence type="ECO:0000313" key="2">
    <source>
        <dbReference type="Proteomes" id="UP001432027"/>
    </source>
</evidence>
<organism evidence="1 2">
    <name type="scientific">Pristionchus entomophagus</name>
    <dbReference type="NCBI Taxonomy" id="358040"/>
    <lineage>
        <taxon>Eukaryota</taxon>
        <taxon>Metazoa</taxon>
        <taxon>Ecdysozoa</taxon>
        <taxon>Nematoda</taxon>
        <taxon>Chromadorea</taxon>
        <taxon>Rhabditida</taxon>
        <taxon>Rhabditina</taxon>
        <taxon>Diplogasteromorpha</taxon>
        <taxon>Diplogasteroidea</taxon>
        <taxon>Neodiplogasteridae</taxon>
        <taxon>Pristionchus</taxon>
    </lineage>
</organism>
<accession>A0AAV5UF25</accession>
<dbReference type="EMBL" id="BTSX01000006">
    <property type="protein sequence ID" value="GMT05570.1"/>
    <property type="molecule type" value="Genomic_DNA"/>
</dbReference>
<sequence>STKMEYCLQNQLGLKIQMQADAIGPILYGRREDNLALTRMEWPWTNTVIGDYRTRGRSMLDVHTDHAIDDSTLALFSIDSSSIVTMKDSHIMDRLSRLAAPRVIAKIIPFTLSKEEQEALILPEVH</sequence>
<keyword evidence="2" id="KW-1185">Reference proteome</keyword>